<organism evidence="1 2">
    <name type="scientific">Racocetra persica</name>
    <dbReference type="NCBI Taxonomy" id="160502"/>
    <lineage>
        <taxon>Eukaryota</taxon>
        <taxon>Fungi</taxon>
        <taxon>Fungi incertae sedis</taxon>
        <taxon>Mucoromycota</taxon>
        <taxon>Glomeromycotina</taxon>
        <taxon>Glomeromycetes</taxon>
        <taxon>Diversisporales</taxon>
        <taxon>Gigasporaceae</taxon>
        <taxon>Racocetra</taxon>
    </lineage>
</organism>
<reference evidence="1" key="1">
    <citation type="submission" date="2021-06" db="EMBL/GenBank/DDBJ databases">
        <authorList>
            <person name="Kallberg Y."/>
            <person name="Tangrot J."/>
            <person name="Rosling A."/>
        </authorList>
    </citation>
    <scope>NUCLEOTIDE SEQUENCE</scope>
    <source>
        <strain evidence="1">MA461A</strain>
    </source>
</reference>
<dbReference type="EMBL" id="CAJVQC010155753">
    <property type="protein sequence ID" value="CAG8847406.1"/>
    <property type="molecule type" value="Genomic_DNA"/>
</dbReference>
<protein>
    <submittedName>
        <fullName evidence="1">35647_t:CDS:1</fullName>
    </submittedName>
</protein>
<proteinExistence type="predicted"/>
<keyword evidence="2" id="KW-1185">Reference proteome</keyword>
<name>A0ACA9SRW7_9GLOM</name>
<dbReference type="Proteomes" id="UP000789920">
    <property type="component" value="Unassembled WGS sequence"/>
</dbReference>
<comment type="caution">
    <text evidence="1">The sequence shown here is derived from an EMBL/GenBank/DDBJ whole genome shotgun (WGS) entry which is preliminary data.</text>
</comment>
<evidence type="ECO:0000313" key="2">
    <source>
        <dbReference type="Proteomes" id="UP000789920"/>
    </source>
</evidence>
<gene>
    <name evidence="1" type="ORF">RPERSI_LOCUS34619</name>
</gene>
<accession>A0ACA9SRW7</accession>
<evidence type="ECO:0000313" key="1">
    <source>
        <dbReference type="EMBL" id="CAG8847406.1"/>
    </source>
</evidence>
<feature type="non-terminal residue" evidence="1">
    <location>
        <position position="181"/>
    </location>
</feature>
<sequence length="181" mass="18841">MNPSNTATRSASQRPTVLSTAQQPKTLSTAQQPTVPLTAQQQTVPLTAQQQTVPLTAQQPTVPLTAQQPIVPLTAQQPIVPLTAQQPTVCTNVTQQPAGVCGISAPQAPCFGRGRGRGRGFTSGGPGLFEVSPEGEVLHEGIPQSKELEHLAQLKEVASEHTRQESLGAYGIPKGSAASLA</sequence>